<feature type="domain" description="AB hydrolase-1" evidence="2">
    <location>
        <begin position="15"/>
        <end position="253"/>
    </location>
</feature>
<evidence type="ECO:0000259" key="2">
    <source>
        <dbReference type="Pfam" id="PF00561"/>
    </source>
</evidence>
<protein>
    <submittedName>
        <fullName evidence="3">Alpha/beta fold hydrolase</fullName>
    </submittedName>
</protein>
<dbReference type="GO" id="GO:0016787">
    <property type="term" value="F:hydrolase activity"/>
    <property type="evidence" value="ECO:0007669"/>
    <property type="project" value="UniProtKB-KW"/>
</dbReference>
<name>A0ABP6UXW2_9ACTN</name>
<evidence type="ECO:0000313" key="4">
    <source>
        <dbReference type="Proteomes" id="UP001500301"/>
    </source>
</evidence>
<dbReference type="PANTHER" id="PTHR46118">
    <property type="entry name" value="PROTEIN ABHD11"/>
    <property type="match status" value="1"/>
</dbReference>
<gene>
    <name evidence="3" type="ORF">GCM10022263_08020</name>
</gene>
<reference evidence="4" key="1">
    <citation type="journal article" date="2019" name="Int. J. Syst. Evol. Microbiol.">
        <title>The Global Catalogue of Microorganisms (GCM) 10K type strain sequencing project: providing services to taxonomists for standard genome sequencing and annotation.</title>
        <authorList>
            <consortium name="The Broad Institute Genomics Platform"/>
            <consortium name="The Broad Institute Genome Sequencing Center for Infectious Disease"/>
            <person name="Wu L."/>
            <person name="Ma J."/>
        </authorList>
    </citation>
    <scope>NUCLEOTIDE SEQUENCE [LARGE SCALE GENOMIC DNA]</scope>
    <source>
        <strain evidence="4">JCM 17460</strain>
    </source>
</reference>
<dbReference type="Proteomes" id="UP001500301">
    <property type="component" value="Unassembled WGS sequence"/>
</dbReference>
<accession>A0ABP6UXW2</accession>
<keyword evidence="1 3" id="KW-0378">Hydrolase</keyword>
<dbReference type="RefSeq" id="WP_218232628.1">
    <property type="nucleotide sequence ID" value="NZ_BAABBB010000004.1"/>
</dbReference>
<dbReference type="Pfam" id="PF00561">
    <property type="entry name" value="Abhydrolase_1"/>
    <property type="match status" value="1"/>
</dbReference>
<organism evidence="3 4">
    <name type="scientific">Nocardioides daeguensis</name>
    <dbReference type="NCBI Taxonomy" id="908359"/>
    <lineage>
        <taxon>Bacteria</taxon>
        <taxon>Bacillati</taxon>
        <taxon>Actinomycetota</taxon>
        <taxon>Actinomycetes</taxon>
        <taxon>Propionibacteriales</taxon>
        <taxon>Nocardioidaceae</taxon>
        <taxon>Nocardioides</taxon>
    </lineage>
</organism>
<comment type="caution">
    <text evidence="3">The sequence shown here is derived from an EMBL/GenBank/DDBJ whole genome shotgun (WGS) entry which is preliminary data.</text>
</comment>
<proteinExistence type="predicted"/>
<dbReference type="InterPro" id="IPR000073">
    <property type="entry name" value="AB_hydrolase_1"/>
</dbReference>
<dbReference type="PANTHER" id="PTHR46118:SF4">
    <property type="entry name" value="PROTEIN ABHD11"/>
    <property type="match status" value="1"/>
</dbReference>
<evidence type="ECO:0000256" key="1">
    <source>
        <dbReference type="ARBA" id="ARBA00022801"/>
    </source>
</evidence>
<keyword evidence="4" id="KW-1185">Reference proteome</keyword>
<dbReference type="EMBL" id="BAABBB010000004">
    <property type="protein sequence ID" value="GAA3522341.1"/>
    <property type="molecule type" value="Genomic_DNA"/>
</dbReference>
<evidence type="ECO:0000313" key="3">
    <source>
        <dbReference type="EMBL" id="GAA3522341.1"/>
    </source>
</evidence>
<sequence>MTLHHTALGTTGSRVVFLHGLFGQGKNWTGIAKQLAERHRVLLVDLPHHGRSPWSGRFDFVEAASDVVTTVADWTGADDEPVTLVGHSLGGKVAMVLALLHPERVARLCVADISPVAYAESREFPGFIAAMRGMDLTQVVHRSDADRLLEPAVPDATVRSFLLQNLRRDPAAPGGWSWQVNLDVLDRDLRVISDWPAAELADVPPYDGPVLWLAGGRSTYVLPEYEPAMDHWFPRNRKVTLKDTGHWLHSERPELFLEVLRRFLGD</sequence>